<dbReference type="Proteomes" id="UP000199477">
    <property type="component" value="Unassembled WGS sequence"/>
</dbReference>
<evidence type="ECO:0000313" key="1">
    <source>
        <dbReference type="EMBL" id="SFF04897.1"/>
    </source>
</evidence>
<dbReference type="STRING" id="500610.SAMN02799615_02309"/>
<protein>
    <recommendedName>
        <fullName evidence="3">WGR domain-containing protein</fullName>
    </recommendedName>
</protein>
<organism evidence="1 2">
    <name type="scientific">Dyella marensis</name>
    <dbReference type="NCBI Taxonomy" id="500610"/>
    <lineage>
        <taxon>Bacteria</taxon>
        <taxon>Pseudomonadati</taxon>
        <taxon>Pseudomonadota</taxon>
        <taxon>Gammaproteobacteria</taxon>
        <taxon>Lysobacterales</taxon>
        <taxon>Rhodanobacteraceae</taxon>
        <taxon>Dyella</taxon>
    </lineage>
</organism>
<dbReference type="AlphaFoldDB" id="A0A1I2FJJ5"/>
<dbReference type="InterPro" id="IPR049809">
    <property type="entry name" value="YehF/YfeS-like_WGR"/>
</dbReference>
<dbReference type="CDD" id="cd07996">
    <property type="entry name" value="WGR_MMR_like"/>
    <property type="match status" value="1"/>
</dbReference>
<reference evidence="2" key="1">
    <citation type="submission" date="2016-10" db="EMBL/GenBank/DDBJ databases">
        <authorList>
            <person name="Varghese N."/>
            <person name="Submissions S."/>
        </authorList>
    </citation>
    <scope>NUCLEOTIDE SEQUENCE [LARGE SCALE GENOMIC DNA]</scope>
    <source>
        <strain evidence="2">UNC178MFTsu3.1</strain>
    </source>
</reference>
<evidence type="ECO:0000313" key="2">
    <source>
        <dbReference type="Proteomes" id="UP000199477"/>
    </source>
</evidence>
<sequence>MRLYLQTAPSSGEAPRYVQIVLEQDLLGGWTLYRESGVQGGKATLKREQFLERDDAMAAFEKARDAQLKRGFRLMFSQGMDGPYGR</sequence>
<dbReference type="EMBL" id="FONH01000006">
    <property type="protein sequence ID" value="SFF04897.1"/>
    <property type="molecule type" value="Genomic_DNA"/>
</dbReference>
<accession>A0A1I2FJJ5</accession>
<dbReference type="InterPro" id="IPR036930">
    <property type="entry name" value="WGR_dom_sf"/>
</dbReference>
<evidence type="ECO:0008006" key="3">
    <source>
        <dbReference type="Google" id="ProtNLM"/>
    </source>
</evidence>
<dbReference type="SUPFAM" id="SSF142921">
    <property type="entry name" value="WGR domain-like"/>
    <property type="match status" value="1"/>
</dbReference>
<keyword evidence="2" id="KW-1185">Reference proteome</keyword>
<proteinExistence type="predicted"/>
<gene>
    <name evidence="1" type="ORF">SAMN02799615_02309</name>
</gene>
<name>A0A1I2FJJ5_9GAMM</name>
<dbReference type="RefSeq" id="WP_026633564.1">
    <property type="nucleotide sequence ID" value="NZ_FONH01000006.1"/>
</dbReference>